<reference evidence="1" key="1">
    <citation type="submission" date="2019-04" db="EMBL/GenBank/DDBJ databases">
        <title>Microbes associate with the intestines of laboratory mice.</title>
        <authorList>
            <person name="Navarre W."/>
            <person name="Wong E."/>
            <person name="Huang K."/>
            <person name="Tropini C."/>
            <person name="Ng K."/>
            <person name="Yu B."/>
        </authorList>
    </citation>
    <scope>NUCLEOTIDE SEQUENCE</scope>
    <source>
        <strain evidence="1">NM04_E33</strain>
    </source>
</reference>
<proteinExistence type="predicted"/>
<dbReference type="Proteomes" id="UP000306319">
    <property type="component" value="Unassembled WGS sequence"/>
</dbReference>
<name>A0AC61RMK9_9BACT</name>
<dbReference type="EMBL" id="SRYB01000001">
    <property type="protein sequence ID" value="TGY81083.1"/>
    <property type="molecule type" value="Genomic_DNA"/>
</dbReference>
<evidence type="ECO:0000313" key="1">
    <source>
        <dbReference type="EMBL" id="TGY81083.1"/>
    </source>
</evidence>
<organism evidence="1 2">
    <name type="scientific">Lepagella muris</name>
    <dbReference type="NCBI Taxonomy" id="3032870"/>
    <lineage>
        <taxon>Bacteria</taxon>
        <taxon>Pseudomonadati</taxon>
        <taxon>Bacteroidota</taxon>
        <taxon>Bacteroidia</taxon>
        <taxon>Bacteroidales</taxon>
        <taxon>Muribaculaceae</taxon>
        <taxon>Lepagella</taxon>
    </lineage>
</organism>
<sequence>MRRILPIILTMVMSIFTIGADCCGISEMSADDIESECCICIDLPQRQSIRKTVMSSSAYGLKEGLSVSLQFSGAELSHIVPRYSNYTKHKRFCVYRL</sequence>
<protein>
    <submittedName>
        <fullName evidence="1">Uncharacterized protein</fullName>
    </submittedName>
</protein>
<accession>A0AC61RMK9</accession>
<evidence type="ECO:0000313" key="2">
    <source>
        <dbReference type="Proteomes" id="UP000306319"/>
    </source>
</evidence>
<gene>
    <name evidence="1" type="ORF">E5331_01495</name>
</gene>
<keyword evidence="2" id="KW-1185">Reference proteome</keyword>
<comment type="caution">
    <text evidence="1">The sequence shown here is derived from an EMBL/GenBank/DDBJ whole genome shotgun (WGS) entry which is preliminary data.</text>
</comment>